<dbReference type="InterPro" id="IPR036390">
    <property type="entry name" value="WH_DNA-bd_sf"/>
</dbReference>
<keyword evidence="4" id="KW-1185">Reference proteome</keyword>
<comment type="caution">
    <text evidence="3">The sequence shown here is derived from an EMBL/GenBank/DDBJ whole genome shotgun (WGS) entry which is preliminary data.</text>
</comment>
<evidence type="ECO:0000313" key="3">
    <source>
        <dbReference type="EMBL" id="MFD0919478.1"/>
    </source>
</evidence>
<dbReference type="PANTHER" id="PTHR33164">
    <property type="entry name" value="TRANSCRIPTIONAL REGULATOR, MARR FAMILY"/>
    <property type="match status" value="1"/>
</dbReference>
<dbReference type="Gene3D" id="1.10.10.10">
    <property type="entry name" value="Winged helix-like DNA-binding domain superfamily/Winged helix DNA-binding domain"/>
    <property type="match status" value="1"/>
</dbReference>
<evidence type="ECO:0000313" key="4">
    <source>
        <dbReference type="Proteomes" id="UP001597018"/>
    </source>
</evidence>
<dbReference type="EMBL" id="JBHTIW010000003">
    <property type="protein sequence ID" value="MFD0919478.1"/>
    <property type="molecule type" value="Genomic_DNA"/>
</dbReference>
<feature type="domain" description="HTH marR-type" evidence="2">
    <location>
        <begin position="22"/>
        <end position="159"/>
    </location>
</feature>
<dbReference type="SUPFAM" id="SSF46785">
    <property type="entry name" value="Winged helix' DNA-binding domain"/>
    <property type="match status" value="1"/>
</dbReference>
<dbReference type="RefSeq" id="WP_263252698.1">
    <property type="nucleotide sequence ID" value="NZ_BAABLT010000001.1"/>
</dbReference>
<gene>
    <name evidence="3" type="ORF">ACFQ16_06965</name>
</gene>
<dbReference type="SMART" id="SM00347">
    <property type="entry name" value="HTH_MARR"/>
    <property type="match status" value="1"/>
</dbReference>
<dbReference type="PROSITE" id="PS50995">
    <property type="entry name" value="HTH_MARR_2"/>
    <property type="match status" value="1"/>
</dbReference>
<protein>
    <submittedName>
        <fullName evidence="3">MarR family winged helix-turn-helix transcriptional regulator</fullName>
    </submittedName>
</protein>
<dbReference type="Pfam" id="PF01047">
    <property type="entry name" value="MarR"/>
    <property type="match status" value="1"/>
</dbReference>
<organism evidence="3 4">
    <name type="scientific">Saccharopolyspora rosea</name>
    <dbReference type="NCBI Taxonomy" id="524884"/>
    <lineage>
        <taxon>Bacteria</taxon>
        <taxon>Bacillati</taxon>
        <taxon>Actinomycetota</taxon>
        <taxon>Actinomycetes</taxon>
        <taxon>Pseudonocardiales</taxon>
        <taxon>Pseudonocardiaceae</taxon>
        <taxon>Saccharopolyspora</taxon>
    </lineage>
</organism>
<evidence type="ECO:0000259" key="2">
    <source>
        <dbReference type="PROSITE" id="PS50995"/>
    </source>
</evidence>
<evidence type="ECO:0000256" key="1">
    <source>
        <dbReference type="SAM" id="MobiDB-lite"/>
    </source>
</evidence>
<accession>A0ABW3FNW6</accession>
<feature type="region of interest" description="Disordered" evidence="1">
    <location>
        <begin position="1"/>
        <end position="22"/>
    </location>
</feature>
<proteinExistence type="predicted"/>
<dbReference type="InterPro" id="IPR000835">
    <property type="entry name" value="HTH_MarR-typ"/>
</dbReference>
<dbReference type="InterPro" id="IPR039422">
    <property type="entry name" value="MarR/SlyA-like"/>
</dbReference>
<reference evidence="4" key="1">
    <citation type="journal article" date="2019" name="Int. J. Syst. Evol. Microbiol.">
        <title>The Global Catalogue of Microorganisms (GCM) 10K type strain sequencing project: providing services to taxonomists for standard genome sequencing and annotation.</title>
        <authorList>
            <consortium name="The Broad Institute Genomics Platform"/>
            <consortium name="The Broad Institute Genome Sequencing Center for Infectious Disease"/>
            <person name="Wu L."/>
            <person name="Ma J."/>
        </authorList>
    </citation>
    <scope>NUCLEOTIDE SEQUENCE [LARGE SCALE GENOMIC DNA]</scope>
    <source>
        <strain evidence="4">CCUG 56401</strain>
    </source>
</reference>
<dbReference type="InterPro" id="IPR036388">
    <property type="entry name" value="WH-like_DNA-bd_sf"/>
</dbReference>
<dbReference type="Proteomes" id="UP001597018">
    <property type="component" value="Unassembled WGS sequence"/>
</dbReference>
<name>A0ABW3FNW6_9PSEU</name>
<sequence>MRETGKRATGQQREATSDEEGVEELAQAADRLFYAMRRSRAATAGQSAVGLSWAQLALLAPLAEDGRGDGLPVGKLAAHAEVSVPTATRMLNQLEANGVIVRRRCEHDERQVLIHLTDDGTRRLATMRDELRARQRRALSRYTPHERRALAAQLHELAEIIAETMTGPAR</sequence>
<dbReference type="PANTHER" id="PTHR33164:SF103">
    <property type="entry name" value="REGULATORY PROTEIN MARR"/>
    <property type="match status" value="1"/>
</dbReference>